<feature type="signal peptide" evidence="2">
    <location>
        <begin position="1"/>
        <end position="18"/>
    </location>
</feature>
<accession>A0A7I8D5R1</accession>
<proteinExistence type="predicted"/>
<dbReference type="Pfam" id="PF12682">
    <property type="entry name" value="Flavodoxin_4"/>
    <property type="match status" value="1"/>
</dbReference>
<reference evidence="5" key="1">
    <citation type="submission" date="2020-07" db="EMBL/GenBank/DDBJ databases">
        <title>Complete genome sequencing of Clostridia bacterium strain 12CBH8.</title>
        <authorList>
            <person name="Sakamoto M."/>
            <person name="Murakami T."/>
            <person name="Mori H."/>
        </authorList>
    </citation>
    <scope>NUCLEOTIDE SEQUENCE [LARGE SCALE GENOMIC DNA]</scope>
    <source>
        <strain evidence="5">12CBH8</strain>
    </source>
</reference>
<feature type="compositionally biased region" description="Low complexity" evidence="1">
    <location>
        <begin position="29"/>
        <end position="60"/>
    </location>
</feature>
<dbReference type="PROSITE" id="PS51257">
    <property type="entry name" value="PROKAR_LIPOPROTEIN"/>
    <property type="match status" value="1"/>
</dbReference>
<evidence type="ECO:0000256" key="1">
    <source>
        <dbReference type="SAM" id="MobiDB-lite"/>
    </source>
</evidence>
<feature type="region of interest" description="Disordered" evidence="1">
    <location>
        <begin position="21"/>
        <end position="68"/>
    </location>
</feature>
<evidence type="ECO:0000313" key="5">
    <source>
        <dbReference type="Proteomes" id="UP000593890"/>
    </source>
</evidence>
<dbReference type="Gene3D" id="3.40.50.360">
    <property type="match status" value="1"/>
</dbReference>
<keyword evidence="5" id="KW-1185">Reference proteome</keyword>
<dbReference type="RefSeq" id="WP_215532903.1">
    <property type="nucleotide sequence ID" value="NZ_AP023321.1"/>
</dbReference>
<dbReference type="KEGG" id="sman:C12CBH8_14480"/>
<feature type="chain" id="PRO_5031101097" description="Flavodoxin-like domain-containing protein" evidence="2">
    <location>
        <begin position="19"/>
        <end position="253"/>
    </location>
</feature>
<organism evidence="4 5">
    <name type="scientific">Solibaculum mannosilyticum</name>
    <dbReference type="NCBI Taxonomy" id="2780922"/>
    <lineage>
        <taxon>Bacteria</taxon>
        <taxon>Bacillati</taxon>
        <taxon>Bacillota</taxon>
        <taxon>Clostridia</taxon>
        <taxon>Eubacteriales</taxon>
        <taxon>Oscillospiraceae</taxon>
        <taxon>Solibaculum</taxon>
    </lineage>
</organism>
<dbReference type="InterPro" id="IPR029039">
    <property type="entry name" value="Flavoprotein-like_sf"/>
</dbReference>
<gene>
    <name evidence="4" type="ORF">C12CBH8_14480</name>
</gene>
<sequence>MKRILAFLLAGMMAVSLAACGESDNQENSQPSSASSLSQSSEPEQAPSSEQSQPTSSATEETPEESGNSTNMLVAYFSYAENADLPDGVDASATASIQTWNNTLTGNTGVIANMIAESTGAELFSIQTVEKYPASYDETVDQGQQERNADVRPELTTLPENLDAYDVIFLGFPNWWGDMPMAMYSFLEQVDLSGKTIVPFVTSGGSGFSSTISTIEDMESGATVQEGLSLRDSSAAGAQQQVNEWLSGLGYAG</sequence>
<dbReference type="PANTHER" id="PTHR39201:SF1">
    <property type="entry name" value="FLAVODOXIN-LIKE DOMAIN-CONTAINING PROTEIN"/>
    <property type="match status" value="1"/>
</dbReference>
<dbReference type="GO" id="GO:0010181">
    <property type="term" value="F:FMN binding"/>
    <property type="evidence" value="ECO:0007669"/>
    <property type="project" value="InterPro"/>
</dbReference>
<evidence type="ECO:0000259" key="3">
    <source>
        <dbReference type="Pfam" id="PF12682"/>
    </source>
</evidence>
<protein>
    <recommendedName>
        <fullName evidence="3">Flavodoxin-like domain-containing protein</fullName>
    </recommendedName>
</protein>
<dbReference type="AlphaFoldDB" id="A0A7I8D5R1"/>
<name>A0A7I8D5R1_9FIRM</name>
<evidence type="ECO:0000313" key="4">
    <source>
        <dbReference type="EMBL" id="BCI60809.1"/>
    </source>
</evidence>
<dbReference type="InterPro" id="IPR008254">
    <property type="entry name" value="Flavodoxin/NO_synth"/>
</dbReference>
<feature type="domain" description="Flavodoxin-like" evidence="3">
    <location>
        <begin position="105"/>
        <end position="246"/>
    </location>
</feature>
<dbReference type="PANTHER" id="PTHR39201">
    <property type="entry name" value="EXPORTED PROTEIN-RELATED"/>
    <property type="match status" value="1"/>
</dbReference>
<dbReference type="Proteomes" id="UP000593890">
    <property type="component" value="Chromosome"/>
</dbReference>
<dbReference type="GO" id="GO:0016651">
    <property type="term" value="F:oxidoreductase activity, acting on NAD(P)H"/>
    <property type="evidence" value="ECO:0007669"/>
    <property type="project" value="UniProtKB-ARBA"/>
</dbReference>
<keyword evidence="2" id="KW-0732">Signal</keyword>
<dbReference type="SUPFAM" id="SSF52218">
    <property type="entry name" value="Flavoproteins"/>
    <property type="match status" value="1"/>
</dbReference>
<dbReference type="EMBL" id="AP023321">
    <property type="protein sequence ID" value="BCI60809.1"/>
    <property type="molecule type" value="Genomic_DNA"/>
</dbReference>
<evidence type="ECO:0000256" key="2">
    <source>
        <dbReference type="SAM" id="SignalP"/>
    </source>
</evidence>